<accession>A0AA88PR10</accession>
<feature type="region of interest" description="Disordered" evidence="2">
    <location>
        <begin position="1"/>
        <end position="53"/>
    </location>
</feature>
<dbReference type="Proteomes" id="UP001187343">
    <property type="component" value="Unassembled WGS sequence"/>
</dbReference>
<dbReference type="Gene3D" id="1.10.357.70">
    <property type="entry name" value="Exocyst complex component Sec6, C-terminal domain"/>
    <property type="match status" value="3"/>
</dbReference>
<comment type="caution">
    <text evidence="3">The sequence shown here is derived from an EMBL/GenBank/DDBJ whole genome shotgun (WGS) entry which is preliminary data.</text>
</comment>
<name>A0AA88PR10_9TELE</name>
<proteinExistence type="inferred from homology"/>
<protein>
    <submittedName>
        <fullName evidence="3">Uncharacterized protein</fullName>
    </submittedName>
</protein>
<dbReference type="GO" id="GO:0000149">
    <property type="term" value="F:SNARE binding"/>
    <property type="evidence" value="ECO:0007669"/>
    <property type="project" value="TreeGrafter"/>
</dbReference>
<evidence type="ECO:0000313" key="3">
    <source>
        <dbReference type="EMBL" id="KAK2896479.1"/>
    </source>
</evidence>
<feature type="compositionally biased region" description="Basic residues" evidence="2">
    <location>
        <begin position="1"/>
        <end position="11"/>
    </location>
</feature>
<dbReference type="GO" id="GO:0000145">
    <property type="term" value="C:exocyst"/>
    <property type="evidence" value="ECO:0007669"/>
    <property type="project" value="InterPro"/>
</dbReference>
<organism evidence="3 4">
    <name type="scientific">Cirrhinus molitorella</name>
    <name type="common">mud carp</name>
    <dbReference type="NCBI Taxonomy" id="172907"/>
    <lineage>
        <taxon>Eukaryota</taxon>
        <taxon>Metazoa</taxon>
        <taxon>Chordata</taxon>
        <taxon>Craniata</taxon>
        <taxon>Vertebrata</taxon>
        <taxon>Euteleostomi</taxon>
        <taxon>Actinopterygii</taxon>
        <taxon>Neopterygii</taxon>
        <taxon>Teleostei</taxon>
        <taxon>Ostariophysi</taxon>
        <taxon>Cypriniformes</taxon>
        <taxon>Cyprinidae</taxon>
        <taxon>Labeoninae</taxon>
        <taxon>Labeonini</taxon>
        <taxon>Cirrhinus</taxon>
    </lineage>
</organism>
<sequence>MLKILKKKKTAKNKDEQYPLVKDMQTHYTEASDAGEQESTVDSEMPSGSGVEVSGETGLNILRMILSKQSNPDDTVTAAAMPKIRFSQDWHQKYLQEINQFVENHFPTLPSPGSQVAQIQDFLKSTQTMICNDVCRLTPALKDAGLLVHLMDSYSRHLFTKLDLLLNRDLSVNELFLIIMWEKEVFFRYNDISTTLQNILHYDEEHRHNENSMDEETFIRVYIDVTQVALVERENMKQDLRYFYFFMYVDAENERLKIITFTEENSVYLFRIINTCMQLRNYAEQIRNTNKNDISSSTVCMLQELEDNATSIVRQIMKCLAQGNLERHFQKRNGHIDILIEAIQRQLASLPETASEIKTVVVKIAYDSVSKVYLECLMKTKFEKLEKCWGNAENKIKEDVQHFHAKFSELNGIAAQQNQLLRKMSEVLHCSDVDALKITCCELFRDFPQESEHYVPGLLRWKGVLSERQVREVLDVCRELCLNPNHTHPVTREQASEYSSQQSGVPDLIAVDVEASNKRVLNTLRKILSDQSTPEDFEDFSAEVLKTLSKLNDSNSQDVFCDYLQEIDQFVENHFPKLPAEGPQGFQVKQIQDFLKSAESMIYDEVHRLTPALRDAGLLVHLMDSYSRHLFTNLDLLLNRDLSVKEIFCLLLWGKDVFFSPDSQHFFRVDDPLLLTGWFERATEKLLPKEQNDISTTLQNILCYDEQHGHNEDSMDEETFIRVHIDVTQCLNAVIQRSKEFSHTLMCTAQTLCLKQLHYFVQEYVYAEKKRLEKQQHLKKNSMHLFRLISTCRQLRFFAPRLNNPAINNSDDFSNIILMLEELEDYVLSIVQKMMKHLAQDFLRCYFQEEDEQIQMLTKAIQKQCASLPQTDVRKEIQEIFINVTYDCVSHVYLDCLIKSELRRLEKRWGNVQDRINKDTLRLHNTFTELNGTDDQRNRLLHRMSEVLLCSDVEALKITCCDLFRDFPQDSEQYVPGLLRWKKVLSERQVREVLVVSRDFGLDPKHGCFTESQRLKLLEEEQQMESTINSAPQNSPGVKETNKTVLHALELILSDTSNTQHLTFETAVLKSWGQQNGFTVISYPQDWPCEFLQKIDQFVENHFDFEPLPTKGSQGCYNELKYFLNKTEKMICNEVLRLTPVLKDAGLLVHLKNSFSRHLFTKLDLLLSSDLLLKEIYFLIMWGKDVFFRQDSLNFLGESDPLLLTEWFEKAKRKLLNMFQNYISTTLQNILHYDEQHGHNGDSMDEETFIRVHIDVNQCLNRVILDAKNFGLTLMDEVQILCSEELHIFVQKYVKVQKKHLKTQKFTEKNSVYLFQIINTCIQLRLCATQINPNKNNIDYNASICMLQKLEDNTSSIVEKIMTCLAQRILRSYFKTSGEHIHYLTEAIQKQCASLPQNPEIKMVHNVIVKIGYDCVSKVYLECLLKRKFTKLEKCWENAEKKINKDVHHVHETFSKLNSTVVQQKQLLKRMIEVLHCSDVEGLKITCTTLFRDFPKDSQQYVPGLLRWKGVLSERQVREVLDVSQDLPRHPLKALFCCCGK</sequence>
<gene>
    <name evidence="3" type="ORF">Q8A67_010967</name>
</gene>
<evidence type="ECO:0000313" key="4">
    <source>
        <dbReference type="Proteomes" id="UP001187343"/>
    </source>
</evidence>
<reference evidence="3" key="1">
    <citation type="submission" date="2023-08" db="EMBL/GenBank/DDBJ databases">
        <title>Chromosome-level Genome Assembly of mud carp (Cirrhinus molitorella).</title>
        <authorList>
            <person name="Liu H."/>
        </authorList>
    </citation>
    <scope>NUCLEOTIDE SEQUENCE</scope>
    <source>
        <strain evidence="3">Prfri</strain>
        <tissue evidence="3">Muscle</tissue>
    </source>
</reference>
<evidence type="ECO:0000256" key="1">
    <source>
        <dbReference type="ARBA" id="ARBA00009447"/>
    </source>
</evidence>
<keyword evidence="4" id="KW-1185">Reference proteome</keyword>
<dbReference type="GO" id="GO:0051601">
    <property type="term" value="P:exocyst localization"/>
    <property type="evidence" value="ECO:0007669"/>
    <property type="project" value="TreeGrafter"/>
</dbReference>
<dbReference type="InterPro" id="IPR042532">
    <property type="entry name" value="EXOC3/Sec6_C"/>
</dbReference>
<comment type="similarity">
    <text evidence="1">Belongs to the SEC6 family.</text>
</comment>
<dbReference type="PANTHER" id="PTHR21292:SF12">
    <property type="entry name" value="EXOCYST COMPLEX COMPONENT 3-LIKE PROTEIN"/>
    <property type="match status" value="1"/>
</dbReference>
<dbReference type="PANTHER" id="PTHR21292">
    <property type="entry name" value="EXOCYST COMPLEX COMPONENT SEC6-RELATED"/>
    <property type="match status" value="1"/>
</dbReference>
<dbReference type="GO" id="GO:0006887">
    <property type="term" value="P:exocytosis"/>
    <property type="evidence" value="ECO:0007669"/>
    <property type="project" value="InterPro"/>
</dbReference>
<evidence type="ECO:0000256" key="2">
    <source>
        <dbReference type="SAM" id="MobiDB-lite"/>
    </source>
</evidence>
<dbReference type="EMBL" id="JAUYZG010000010">
    <property type="protein sequence ID" value="KAK2896479.1"/>
    <property type="molecule type" value="Genomic_DNA"/>
</dbReference>
<dbReference type="InterPro" id="IPR010326">
    <property type="entry name" value="EXOC3/Sec6"/>
</dbReference>